<gene>
    <name evidence="6" type="ORF">MSHOH_2418</name>
</gene>
<dbReference type="PANTHER" id="PTHR43776:SF7">
    <property type="entry name" value="D,D-DIPEPTIDE TRANSPORT ATP-BINDING PROTEIN DDPF-RELATED"/>
    <property type="match status" value="1"/>
</dbReference>
<sequence length="313" mass="34866">MLEVRDIKKTFSKGLVHKKYLRAVDGVSFTIGEKETFGLVGESGCGKTTVGRLILRLMEPDAGDVVFNGTNITGLNKPDLRKMRPKMQILFQDADSSLHPRMRIRESVAEPLKLYNLVPESDIEKKVVELLEMVGLQKEHLNRYPHELSGGQNQRVVLARVLALGPQFIVADEPTSALDVSVQAQILSLMNEMQQKYGFSCLFISHDLSVIRKMTSNMGVMYLGKLVETGRTEDVFETPKHPYTQALISAVRIAGSESLQKTSPIEGETPDPMNPPSGCKFHTRCPQKMDICERVEPEVVNVGNGQVACHLFE</sequence>
<name>A0A0E3SDK4_9EURY</name>
<dbReference type="InterPro" id="IPR013563">
    <property type="entry name" value="Oligopep_ABC_C"/>
</dbReference>
<dbReference type="InterPro" id="IPR050319">
    <property type="entry name" value="ABC_transp_ATP-bind"/>
</dbReference>
<evidence type="ECO:0000259" key="5">
    <source>
        <dbReference type="PROSITE" id="PS50893"/>
    </source>
</evidence>
<dbReference type="CDD" id="cd03257">
    <property type="entry name" value="ABC_NikE_OppD_transporters"/>
    <property type="match status" value="1"/>
</dbReference>
<dbReference type="KEGG" id="mhor:MSHOH_2418"/>
<dbReference type="InterPro" id="IPR027417">
    <property type="entry name" value="P-loop_NTPase"/>
</dbReference>
<dbReference type="FunFam" id="3.40.50.300:FF:000016">
    <property type="entry name" value="Oligopeptide ABC transporter ATP-binding component"/>
    <property type="match status" value="1"/>
</dbReference>
<dbReference type="PANTHER" id="PTHR43776">
    <property type="entry name" value="TRANSPORT ATP-BINDING PROTEIN"/>
    <property type="match status" value="1"/>
</dbReference>
<evidence type="ECO:0000256" key="2">
    <source>
        <dbReference type="ARBA" id="ARBA00022448"/>
    </source>
</evidence>
<dbReference type="InterPro" id="IPR003593">
    <property type="entry name" value="AAA+_ATPase"/>
</dbReference>
<dbReference type="GO" id="GO:0015833">
    <property type="term" value="P:peptide transport"/>
    <property type="evidence" value="ECO:0007669"/>
    <property type="project" value="InterPro"/>
</dbReference>
<dbReference type="GO" id="GO:0055085">
    <property type="term" value="P:transmembrane transport"/>
    <property type="evidence" value="ECO:0007669"/>
    <property type="project" value="UniProtKB-ARBA"/>
</dbReference>
<dbReference type="HOGENOM" id="CLU_000604_1_23_2"/>
<dbReference type="STRING" id="1434110.MSHOH_2418"/>
<evidence type="ECO:0000313" key="6">
    <source>
        <dbReference type="EMBL" id="AKB78901.1"/>
    </source>
</evidence>
<protein>
    <submittedName>
        <fullName evidence="6">Oligopeptide transport ATP-binding protein OppF</fullName>
    </submittedName>
</protein>
<comment type="similarity">
    <text evidence="1">Belongs to the ABC transporter superfamily.</text>
</comment>
<evidence type="ECO:0000256" key="3">
    <source>
        <dbReference type="ARBA" id="ARBA00022741"/>
    </source>
</evidence>
<dbReference type="PROSITE" id="PS50893">
    <property type="entry name" value="ABC_TRANSPORTER_2"/>
    <property type="match status" value="1"/>
</dbReference>
<keyword evidence="7" id="KW-1185">Reference proteome</keyword>
<dbReference type="InterPro" id="IPR003439">
    <property type="entry name" value="ABC_transporter-like_ATP-bd"/>
</dbReference>
<reference evidence="6 7" key="1">
    <citation type="submission" date="2014-07" db="EMBL/GenBank/DDBJ databases">
        <title>Methanogenic archaea and the global carbon cycle.</title>
        <authorList>
            <person name="Henriksen J.R."/>
            <person name="Luke J."/>
            <person name="Reinhart S."/>
            <person name="Benedict M.N."/>
            <person name="Youngblut N.D."/>
            <person name="Metcalf M.E."/>
            <person name="Whitaker R.J."/>
            <person name="Metcalf W.W."/>
        </authorList>
    </citation>
    <scope>NUCLEOTIDE SEQUENCE [LARGE SCALE GENOMIC DNA]</scope>
    <source>
        <strain evidence="6 7">HB-1</strain>
    </source>
</reference>
<proteinExistence type="inferred from homology"/>
<keyword evidence="4 6" id="KW-0067">ATP-binding</keyword>
<dbReference type="SUPFAM" id="SSF52540">
    <property type="entry name" value="P-loop containing nucleoside triphosphate hydrolases"/>
    <property type="match status" value="1"/>
</dbReference>
<accession>A0A0E3SDK4</accession>
<keyword evidence="3" id="KW-0547">Nucleotide-binding</keyword>
<dbReference type="Proteomes" id="UP000033101">
    <property type="component" value="Chromosome"/>
</dbReference>
<dbReference type="NCBIfam" id="TIGR01727">
    <property type="entry name" value="oligo_HPY"/>
    <property type="match status" value="1"/>
</dbReference>
<dbReference type="Pfam" id="PF08352">
    <property type="entry name" value="oligo_HPY"/>
    <property type="match status" value="1"/>
</dbReference>
<evidence type="ECO:0000256" key="4">
    <source>
        <dbReference type="ARBA" id="ARBA00022840"/>
    </source>
</evidence>
<evidence type="ECO:0000313" key="7">
    <source>
        <dbReference type="Proteomes" id="UP000033101"/>
    </source>
</evidence>
<dbReference type="AlphaFoldDB" id="A0A0E3SDK4"/>
<dbReference type="Gene3D" id="3.40.50.300">
    <property type="entry name" value="P-loop containing nucleotide triphosphate hydrolases"/>
    <property type="match status" value="1"/>
</dbReference>
<dbReference type="PATRIC" id="fig|1434110.4.peg.3108"/>
<dbReference type="GO" id="GO:0016887">
    <property type="term" value="F:ATP hydrolysis activity"/>
    <property type="evidence" value="ECO:0007669"/>
    <property type="project" value="InterPro"/>
</dbReference>
<evidence type="ECO:0000256" key="1">
    <source>
        <dbReference type="ARBA" id="ARBA00005417"/>
    </source>
</evidence>
<feature type="domain" description="ABC transporter" evidence="5">
    <location>
        <begin position="2"/>
        <end position="248"/>
    </location>
</feature>
<dbReference type="GO" id="GO:0005524">
    <property type="term" value="F:ATP binding"/>
    <property type="evidence" value="ECO:0007669"/>
    <property type="project" value="UniProtKB-KW"/>
</dbReference>
<dbReference type="EMBL" id="CP009516">
    <property type="protein sequence ID" value="AKB78901.1"/>
    <property type="molecule type" value="Genomic_DNA"/>
</dbReference>
<keyword evidence="2" id="KW-0813">Transport</keyword>
<organism evidence="6 7">
    <name type="scientific">Methanosarcina horonobensis HB-1 = JCM 15518</name>
    <dbReference type="NCBI Taxonomy" id="1434110"/>
    <lineage>
        <taxon>Archaea</taxon>
        <taxon>Methanobacteriati</taxon>
        <taxon>Methanobacteriota</taxon>
        <taxon>Stenosarchaea group</taxon>
        <taxon>Methanomicrobia</taxon>
        <taxon>Methanosarcinales</taxon>
        <taxon>Methanosarcinaceae</taxon>
        <taxon>Methanosarcina</taxon>
    </lineage>
</organism>
<dbReference type="SMART" id="SM00382">
    <property type="entry name" value="AAA"/>
    <property type="match status" value="1"/>
</dbReference>
<dbReference type="Pfam" id="PF00005">
    <property type="entry name" value="ABC_tran"/>
    <property type="match status" value="1"/>
</dbReference>